<feature type="binding site" evidence="17">
    <location>
        <position position="93"/>
    </location>
    <ligand>
        <name>ATP</name>
        <dbReference type="ChEBI" id="CHEBI:30616"/>
    </ligand>
</feature>
<dbReference type="SMART" id="SM00220">
    <property type="entry name" value="S_TKc"/>
    <property type="match status" value="1"/>
</dbReference>
<dbReference type="Gene3D" id="1.10.238.10">
    <property type="entry name" value="EF-hand"/>
    <property type="match status" value="1"/>
</dbReference>
<evidence type="ECO:0000256" key="16">
    <source>
        <dbReference type="ARBA" id="ARBA00058225"/>
    </source>
</evidence>
<dbReference type="PROSITE" id="PS00018">
    <property type="entry name" value="EF_HAND_1"/>
    <property type="match status" value="4"/>
</dbReference>
<keyword evidence="11" id="KW-0106">Calcium</keyword>
<organism evidence="20">
    <name type="scientific">Prunus dulcis</name>
    <name type="common">Almond</name>
    <name type="synonym">Amygdalus dulcis</name>
    <dbReference type="NCBI Taxonomy" id="3755"/>
    <lineage>
        <taxon>Eukaryota</taxon>
        <taxon>Viridiplantae</taxon>
        <taxon>Streptophyta</taxon>
        <taxon>Embryophyta</taxon>
        <taxon>Tracheophyta</taxon>
        <taxon>Spermatophyta</taxon>
        <taxon>Magnoliopsida</taxon>
        <taxon>eudicotyledons</taxon>
        <taxon>Gunneridae</taxon>
        <taxon>Pentapetalae</taxon>
        <taxon>rosids</taxon>
        <taxon>fabids</taxon>
        <taxon>Rosales</taxon>
        <taxon>Rosaceae</taxon>
        <taxon>Amygdaloideae</taxon>
        <taxon>Amygdaleae</taxon>
        <taxon>Prunus</taxon>
    </lineage>
</organism>
<comment type="catalytic activity">
    <reaction evidence="14">
        <text>L-threonyl-[protein] + ATP = O-phospho-L-threonyl-[protein] + ADP + H(+)</text>
        <dbReference type="Rhea" id="RHEA:46608"/>
        <dbReference type="Rhea" id="RHEA-COMP:11060"/>
        <dbReference type="Rhea" id="RHEA-COMP:11605"/>
        <dbReference type="ChEBI" id="CHEBI:15378"/>
        <dbReference type="ChEBI" id="CHEBI:30013"/>
        <dbReference type="ChEBI" id="CHEBI:30616"/>
        <dbReference type="ChEBI" id="CHEBI:61977"/>
        <dbReference type="ChEBI" id="CHEBI:456216"/>
        <dbReference type="EC" id="2.7.11.1"/>
    </reaction>
</comment>
<comment type="catalytic activity">
    <reaction evidence="15">
        <text>L-seryl-[protein] + ATP = O-phospho-L-seryl-[protein] + ADP + H(+)</text>
        <dbReference type="Rhea" id="RHEA:17989"/>
        <dbReference type="Rhea" id="RHEA-COMP:9863"/>
        <dbReference type="Rhea" id="RHEA-COMP:11604"/>
        <dbReference type="ChEBI" id="CHEBI:15378"/>
        <dbReference type="ChEBI" id="CHEBI:29999"/>
        <dbReference type="ChEBI" id="CHEBI:30616"/>
        <dbReference type="ChEBI" id="CHEBI:83421"/>
        <dbReference type="ChEBI" id="CHEBI:456216"/>
        <dbReference type="EC" id="2.7.11.1"/>
    </reaction>
</comment>
<evidence type="ECO:0000313" key="20">
    <source>
        <dbReference type="EMBL" id="BBG93588.1"/>
    </source>
</evidence>
<evidence type="ECO:0000256" key="7">
    <source>
        <dbReference type="ARBA" id="ARBA00022723"/>
    </source>
</evidence>
<evidence type="ECO:0000256" key="12">
    <source>
        <dbReference type="ARBA" id="ARBA00022840"/>
    </source>
</evidence>
<dbReference type="SMART" id="SM00054">
    <property type="entry name" value="EFh"/>
    <property type="match status" value="4"/>
</dbReference>
<evidence type="ECO:0000256" key="2">
    <source>
        <dbReference type="ARBA" id="ARBA00006234"/>
    </source>
</evidence>
<dbReference type="InterPro" id="IPR011009">
    <property type="entry name" value="Kinase-like_dom_sf"/>
</dbReference>
<dbReference type="GO" id="GO:0004674">
    <property type="term" value="F:protein serine/threonine kinase activity"/>
    <property type="evidence" value="ECO:0007669"/>
    <property type="project" value="UniProtKB-KW"/>
</dbReference>
<dbReference type="Gene3D" id="1.10.510.10">
    <property type="entry name" value="Transferase(Phosphotransferase) domain 1"/>
    <property type="match status" value="1"/>
</dbReference>
<dbReference type="PROSITE" id="PS50222">
    <property type="entry name" value="EF_HAND_2"/>
    <property type="match status" value="3"/>
</dbReference>
<dbReference type="Pfam" id="PF00069">
    <property type="entry name" value="Pkinase"/>
    <property type="match status" value="1"/>
</dbReference>
<dbReference type="InterPro" id="IPR050205">
    <property type="entry name" value="CDPK_Ser/Thr_kinases"/>
</dbReference>
<reference evidence="20" key="1">
    <citation type="journal article" date="2019" name="Science">
        <title>Mutation of a bHLH transcription factor allowed almond domestication.</title>
        <authorList>
            <person name="Sanchez-Perez R."/>
            <person name="Pavan S."/>
            <person name="Mazzeo R."/>
            <person name="Moldovan C."/>
            <person name="Aiese Cigliano R."/>
            <person name="Del Cueto J."/>
            <person name="Ricciardi F."/>
            <person name="Lotti C."/>
            <person name="Ricciardi L."/>
            <person name="Dicenta F."/>
            <person name="Lopez-Marques R.L."/>
            <person name="Lindberg Moller B."/>
        </authorList>
    </citation>
    <scope>NUCLEOTIDE SEQUENCE</scope>
</reference>
<name>A0A4Y1QP16_PRUDU</name>
<evidence type="ECO:0000256" key="11">
    <source>
        <dbReference type="ARBA" id="ARBA00022837"/>
    </source>
</evidence>
<comment type="similarity">
    <text evidence="2">Belongs to the protein kinase superfamily. CAMK Ser/Thr protein kinase family. SNF1 subfamily.</text>
</comment>
<evidence type="ECO:0000256" key="9">
    <source>
        <dbReference type="ARBA" id="ARBA00022741"/>
    </source>
</evidence>
<dbReference type="PROSITE" id="PS50011">
    <property type="entry name" value="PROTEIN_KINASE_DOM"/>
    <property type="match status" value="1"/>
</dbReference>
<evidence type="ECO:0000256" key="4">
    <source>
        <dbReference type="ARBA" id="ARBA00022527"/>
    </source>
</evidence>
<dbReference type="SUPFAM" id="SSF56112">
    <property type="entry name" value="Protein kinase-like (PK-like)"/>
    <property type="match status" value="1"/>
</dbReference>
<evidence type="ECO:0000259" key="19">
    <source>
        <dbReference type="PROSITE" id="PS50222"/>
    </source>
</evidence>
<keyword evidence="7" id="KW-0479">Metal-binding</keyword>
<proteinExistence type="inferred from homology"/>
<evidence type="ECO:0000256" key="13">
    <source>
        <dbReference type="ARBA" id="ARBA00024334"/>
    </source>
</evidence>
<dbReference type="InterPro" id="IPR017441">
    <property type="entry name" value="Protein_kinase_ATP_BS"/>
</dbReference>
<dbReference type="PANTHER" id="PTHR24349">
    <property type="entry name" value="SERINE/THREONINE-PROTEIN KINASE"/>
    <property type="match status" value="1"/>
</dbReference>
<evidence type="ECO:0000256" key="14">
    <source>
        <dbReference type="ARBA" id="ARBA00047899"/>
    </source>
</evidence>
<dbReference type="Gene3D" id="3.30.200.20">
    <property type="entry name" value="Phosphorylase Kinase, domain 1"/>
    <property type="match status" value="1"/>
</dbReference>
<feature type="domain" description="EF-hand" evidence="19">
    <location>
        <begin position="474"/>
        <end position="509"/>
    </location>
</feature>
<keyword evidence="9 17" id="KW-0547">Nucleotide-binding</keyword>
<dbReference type="FunFam" id="1.10.238.10:FF:000050">
    <property type="entry name" value="Calcium-dependent protein kinase 7"/>
    <property type="match status" value="1"/>
</dbReference>
<dbReference type="CDD" id="cd05117">
    <property type="entry name" value="STKc_CAMK"/>
    <property type="match status" value="1"/>
</dbReference>
<accession>A0A4Y1QP16</accession>
<dbReference type="SUPFAM" id="SSF47473">
    <property type="entry name" value="EF-hand"/>
    <property type="match status" value="1"/>
</dbReference>
<dbReference type="GO" id="GO:0005509">
    <property type="term" value="F:calcium ion binding"/>
    <property type="evidence" value="ECO:0007669"/>
    <property type="project" value="InterPro"/>
</dbReference>
<dbReference type="EMBL" id="AP019297">
    <property type="protein sequence ID" value="BBG93588.1"/>
    <property type="molecule type" value="Genomic_DNA"/>
</dbReference>
<keyword evidence="8" id="KW-0677">Repeat</keyword>
<evidence type="ECO:0000256" key="6">
    <source>
        <dbReference type="ARBA" id="ARBA00022679"/>
    </source>
</evidence>
<dbReference type="InterPro" id="IPR000719">
    <property type="entry name" value="Prot_kinase_dom"/>
</dbReference>
<sequence>MGCVCTPAKAGIYHKRSKDIIKPLPQCVHDSPRKSSVVASAAVHHRSIIWVLDKTAGNNIFDKYEFGKELGRGEFGITHRCTHRETGELLACKKISKSKLKTEIDVEDVRREAEIMRRLPKHPNIVSFKEAYEDKEAVYLVMELCEGGELFDRIVAKGHYTERAAATVTRTILEICKVCHQNGVIHRDLKPENFLFTDSSENAQLKAIDLAFLYFLRKDANLGQRFSEIVGSPYYMAPEVLRRNYGAEVTFGVQGMPSNVVFIPCPESEEGIAQAIVRGSIDFEREAWKKVSDEAKELVKRMLDPNPFNRLGVEEVLDHPWIRHANQVPNVPLGGNVTLRIKQFSLMNKFKKKVLRVVADNLPDDQIDGIRQLFNMMDIDNNGNLNFEELRDGLVKIGHQVTDPDVQMLIDAADGDGTGTLNCDEFVVVSVHLRKIDNDELLHQAFTYFDKNDSGYVEFDELREALLDDKLGPANEQVIQDIIFDVDLDKDGRISFEEFKAMMKSGMDWKMASRQYSRAMLNALSRKLLKDESLQASYKEET</sequence>
<evidence type="ECO:0000256" key="5">
    <source>
        <dbReference type="ARBA" id="ARBA00022553"/>
    </source>
</evidence>
<dbReference type="EC" id="2.7.11.1" evidence="3"/>
<evidence type="ECO:0000256" key="15">
    <source>
        <dbReference type="ARBA" id="ARBA00048679"/>
    </source>
</evidence>
<dbReference type="PROSITE" id="PS00108">
    <property type="entry name" value="PROTEIN_KINASE_ST"/>
    <property type="match status" value="1"/>
</dbReference>
<comment type="function">
    <text evidence="16">CIPK serine-threonine protein kinases interact with CBL proteins. Binding of a CBL protein to the regulatory NAF domain of CIPK protein lead to the activation of the kinase in a calcium-dependent manner.</text>
</comment>
<keyword evidence="12 17" id="KW-0067">ATP-binding</keyword>
<evidence type="ECO:0000256" key="3">
    <source>
        <dbReference type="ARBA" id="ARBA00012513"/>
    </source>
</evidence>
<dbReference type="PROSITE" id="PS00107">
    <property type="entry name" value="PROTEIN_KINASE_ATP"/>
    <property type="match status" value="1"/>
</dbReference>
<keyword evidence="5" id="KW-0597">Phosphoprotein</keyword>
<keyword evidence="4" id="KW-0723">Serine/threonine-protein kinase</keyword>
<feature type="domain" description="Protein kinase" evidence="18">
    <location>
        <begin position="64"/>
        <end position="322"/>
    </location>
</feature>
<feature type="domain" description="EF-hand" evidence="19">
    <location>
        <begin position="365"/>
        <end position="400"/>
    </location>
</feature>
<evidence type="ECO:0000256" key="17">
    <source>
        <dbReference type="PROSITE-ProRule" id="PRU10141"/>
    </source>
</evidence>
<dbReference type="Pfam" id="PF13499">
    <property type="entry name" value="EF-hand_7"/>
    <property type="match status" value="2"/>
</dbReference>
<dbReference type="InterPro" id="IPR018247">
    <property type="entry name" value="EF_Hand_1_Ca_BS"/>
</dbReference>
<evidence type="ECO:0000256" key="1">
    <source>
        <dbReference type="ARBA" id="ARBA00005354"/>
    </source>
</evidence>
<evidence type="ECO:0000256" key="10">
    <source>
        <dbReference type="ARBA" id="ARBA00022777"/>
    </source>
</evidence>
<protein>
    <recommendedName>
        <fullName evidence="3">non-specific serine/threonine protein kinase</fullName>
        <ecNumber evidence="3">2.7.11.1</ecNumber>
    </recommendedName>
</protein>
<comment type="similarity">
    <text evidence="1">Belongs to the protein kinase superfamily. CAMK Ser/Thr protein kinase family. CaMK subfamily.</text>
</comment>
<dbReference type="AlphaFoldDB" id="A0A4Y1QP16"/>
<feature type="domain" description="EF-hand" evidence="19">
    <location>
        <begin position="437"/>
        <end position="472"/>
    </location>
</feature>
<evidence type="ECO:0000256" key="8">
    <source>
        <dbReference type="ARBA" id="ARBA00022737"/>
    </source>
</evidence>
<dbReference type="FunFam" id="3.30.200.20:FF:000004">
    <property type="entry name" value="Calcium-dependent protein kinase 1"/>
    <property type="match status" value="1"/>
</dbReference>
<dbReference type="InterPro" id="IPR008271">
    <property type="entry name" value="Ser/Thr_kinase_AS"/>
</dbReference>
<gene>
    <name evidence="20" type="ORF">Prudu_001650</name>
</gene>
<dbReference type="GO" id="GO:0005524">
    <property type="term" value="F:ATP binding"/>
    <property type="evidence" value="ECO:0007669"/>
    <property type="project" value="UniProtKB-UniRule"/>
</dbReference>
<dbReference type="InterPro" id="IPR011992">
    <property type="entry name" value="EF-hand-dom_pair"/>
</dbReference>
<dbReference type="InterPro" id="IPR002048">
    <property type="entry name" value="EF_hand_dom"/>
</dbReference>
<keyword evidence="10 20" id="KW-0418">Kinase</keyword>
<comment type="similarity">
    <text evidence="13">Belongs to the protein kinase superfamily. Ser/Thr protein kinase family. CDPK subfamily.</text>
</comment>
<evidence type="ECO:0000259" key="18">
    <source>
        <dbReference type="PROSITE" id="PS50011"/>
    </source>
</evidence>
<dbReference type="FunFam" id="1.10.510.10:FF:000571">
    <property type="entry name" value="Maternal embryonic leucine zipper kinase"/>
    <property type="match status" value="1"/>
</dbReference>
<keyword evidence="6" id="KW-0808">Transferase</keyword>